<gene>
    <name evidence="1" type="ORF">M5K25_004000</name>
</gene>
<proteinExistence type="predicted"/>
<evidence type="ECO:0000313" key="1">
    <source>
        <dbReference type="EMBL" id="KAL0925635.1"/>
    </source>
</evidence>
<dbReference type="AlphaFoldDB" id="A0ABD0VKN9"/>
<name>A0ABD0VKN9_DENTH</name>
<comment type="caution">
    <text evidence="1">The sequence shown here is derived from an EMBL/GenBank/DDBJ whole genome shotgun (WGS) entry which is preliminary data.</text>
</comment>
<protein>
    <submittedName>
        <fullName evidence="1">Uncharacterized protein</fullName>
    </submittedName>
</protein>
<evidence type="ECO:0000313" key="2">
    <source>
        <dbReference type="Proteomes" id="UP001552299"/>
    </source>
</evidence>
<reference evidence="1 2" key="1">
    <citation type="journal article" date="2024" name="Plant Biotechnol. J.">
        <title>Dendrobium thyrsiflorum genome and its molecular insights into genes involved in important horticultural traits.</title>
        <authorList>
            <person name="Chen B."/>
            <person name="Wang J.Y."/>
            <person name="Zheng P.J."/>
            <person name="Li K.L."/>
            <person name="Liang Y.M."/>
            <person name="Chen X.F."/>
            <person name="Zhang C."/>
            <person name="Zhao X."/>
            <person name="He X."/>
            <person name="Zhang G.Q."/>
            <person name="Liu Z.J."/>
            <person name="Xu Q."/>
        </authorList>
    </citation>
    <scope>NUCLEOTIDE SEQUENCE [LARGE SCALE GENOMIC DNA]</scope>
    <source>
        <strain evidence="1">GZMU011</strain>
    </source>
</reference>
<dbReference type="EMBL" id="JANQDX010000004">
    <property type="protein sequence ID" value="KAL0925635.1"/>
    <property type="molecule type" value="Genomic_DNA"/>
</dbReference>
<organism evidence="1 2">
    <name type="scientific">Dendrobium thyrsiflorum</name>
    <name type="common">Pinecone-like raceme dendrobium</name>
    <name type="synonym">Orchid</name>
    <dbReference type="NCBI Taxonomy" id="117978"/>
    <lineage>
        <taxon>Eukaryota</taxon>
        <taxon>Viridiplantae</taxon>
        <taxon>Streptophyta</taxon>
        <taxon>Embryophyta</taxon>
        <taxon>Tracheophyta</taxon>
        <taxon>Spermatophyta</taxon>
        <taxon>Magnoliopsida</taxon>
        <taxon>Liliopsida</taxon>
        <taxon>Asparagales</taxon>
        <taxon>Orchidaceae</taxon>
        <taxon>Epidendroideae</taxon>
        <taxon>Malaxideae</taxon>
        <taxon>Dendrobiinae</taxon>
        <taxon>Dendrobium</taxon>
    </lineage>
</organism>
<keyword evidence="2" id="KW-1185">Reference proteome</keyword>
<dbReference type="Proteomes" id="UP001552299">
    <property type="component" value="Unassembled WGS sequence"/>
</dbReference>
<accession>A0ABD0VKN9</accession>
<sequence length="156" mass="18624">MASWPILMTFPLNNLMFKNNPTKKLLNVIHKIQRNLKKTPEKGVNMFCFEIWKHFSDKILLKLRLSINTAIIRIGGFVKTVRSRDKVASVQRKDPSWKHSTQVNINIQKIYHFDFTQFSHFEPYALRLTRLMNEKRLNTQLRNFKHRVDSIADKRD</sequence>